<dbReference type="EMBL" id="JANBPT010000209">
    <property type="protein sequence ID" value="KAJ1925766.1"/>
    <property type="molecule type" value="Genomic_DNA"/>
</dbReference>
<comment type="caution">
    <text evidence="8">The sequence shown here is derived from an EMBL/GenBank/DDBJ whole genome shotgun (WGS) entry which is preliminary data.</text>
</comment>
<comment type="subcellular location">
    <subcellularLocation>
        <location evidence="1">Nucleus</location>
    </subcellularLocation>
</comment>
<dbReference type="SUPFAM" id="SSF57701">
    <property type="entry name" value="Zn2/Cys6 DNA-binding domain"/>
    <property type="match status" value="1"/>
</dbReference>
<evidence type="ECO:0000313" key="9">
    <source>
        <dbReference type="Proteomes" id="UP001150569"/>
    </source>
</evidence>
<dbReference type="Pfam" id="PF00172">
    <property type="entry name" value="Zn_clus"/>
    <property type="match status" value="1"/>
</dbReference>
<keyword evidence="9" id="KW-1185">Reference proteome</keyword>
<dbReference type="PANTHER" id="PTHR47338">
    <property type="entry name" value="ZN(II)2CYS6 TRANSCRIPTION FACTOR (EUROFUNG)-RELATED"/>
    <property type="match status" value="1"/>
</dbReference>
<feature type="region of interest" description="Disordered" evidence="6">
    <location>
        <begin position="184"/>
        <end position="233"/>
    </location>
</feature>
<dbReference type="InterPro" id="IPR007219">
    <property type="entry name" value="XnlR_reg_dom"/>
</dbReference>
<evidence type="ECO:0000256" key="2">
    <source>
        <dbReference type="ARBA" id="ARBA00022723"/>
    </source>
</evidence>
<organism evidence="8 9">
    <name type="scientific">Tieghemiomyces parasiticus</name>
    <dbReference type="NCBI Taxonomy" id="78921"/>
    <lineage>
        <taxon>Eukaryota</taxon>
        <taxon>Fungi</taxon>
        <taxon>Fungi incertae sedis</taxon>
        <taxon>Zoopagomycota</taxon>
        <taxon>Kickxellomycotina</taxon>
        <taxon>Dimargaritomycetes</taxon>
        <taxon>Dimargaritales</taxon>
        <taxon>Dimargaritaceae</taxon>
        <taxon>Tieghemiomyces</taxon>
    </lineage>
</organism>
<protein>
    <recommendedName>
        <fullName evidence="7">Zn(2)-C6 fungal-type domain-containing protein</fullName>
    </recommendedName>
</protein>
<evidence type="ECO:0000256" key="3">
    <source>
        <dbReference type="ARBA" id="ARBA00023015"/>
    </source>
</evidence>
<proteinExistence type="predicted"/>
<evidence type="ECO:0000259" key="7">
    <source>
        <dbReference type="PROSITE" id="PS50048"/>
    </source>
</evidence>
<dbReference type="GO" id="GO:0000981">
    <property type="term" value="F:DNA-binding transcription factor activity, RNA polymerase II-specific"/>
    <property type="evidence" value="ECO:0007669"/>
    <property type="project" value="InterPro"/>
</dbReference>
<keyword evidence="5" id="KW-0539">Nucleus</keyword>
<evidence type="ECO:0000256" key="6">
    <source>
        <dbReference type="SAM" id="MobiDB-lite"/>
    </source>
</evidence>
<dbReference type="GO" id="GO:0003677">
    <property type="term" value="F:DNA binding"/>
    <property type="evidence" value="ECO:0007669"/>
    <property type="project" value="InterPro"/>
</dbReference>
<evidence type="ECO:0000256" key="1">
    <source>
        <dbReference type="ARBA" id="ARBA00004123"/>
    </source>
</evidence>
<reference evidence="8" key="1">
    <citation type="submission" date="2022-07" db="EMBL/GenBank/DDBJ databases">
        <title>Phylogenomic reconstructions and comparative analyses of Kickxellomycotina fungi.</title>
        <authorList>
            <person name="Reynolds N.K."/>
            <person name="Stajich J.E."/>
            <person name="Barry K."/>
            <person name="Grigoriev I.V."/>
            <person name="Crous P."/>
            <person name="Smith M.E."/>
        </authorList>
    </citation>
    <scope>NUCLEOTIDE SEQUENCE</scope>
    <source>
        <strain evidence="8">RSA 861</strain>
    </source>
</reference>
<feature type="compositionally biased region" description="Low complexity" evidence="6">
    <location>
        <begin position="184"/>
        <end position="198"/>
    </location>
</feature>
<dbReference type="Gene3D" id="4.10.240.10">
    <property type="entry name" value="Zn(2)-C6 fungal-type DNA-binding domain"/>
    <property type="match status" value="1"/>
</dbReference>
<keyword evidence="3" id="KW-0805">Transcription regulation</keyword>
<dbReference type="Pfam" id="PF04082">
    <property type="entry name" value="Fungal_trans"/>
    <property type="match status" value="1"/>
</dbReference>
<dbReference type="CDD" id="cd12148">
    <property type="entry name" value="fungal_TF_MHR"/>
    <property type="match status" value="1"/>
</dbReference>
<evidence type="ECO:0000256" key="5">
    <source>
        <dbReference type="ARBA" id="ARBA00023242"/>
    </source>
</evidence>
<dbReference type="InterPro" id="IPR050815">
    <property type="entry name" value="TF_fung"/>
</dbReference>
<dbReference type="OrthoDB" id="39175at2759"/>
<dbReference type="GO" id="GO:0006351">
    <property type="term" value="P:DNA-templated transcription"/>
    <property type="evidence" value="ECO:0007669"/>
    <property type="project" value="InterPro"/>
</dbReference>
<dbReference type="AlphaFoldDB" id="A0A9W8AG06"/>
<sequence>MPPSKQDPLKVPIRPLVTPVPVRAEQSCEFCRRRKLKCDRRQPHCSTCIGRDQECSYTPTSAQKDRLATTGPGRATLPPTGRPPTTQPVRPVVIRFAAQRGTYFSNPAAEASAAGQPLRIAAAASTPQPIRPLPTHIGMVSPDHSPTAPDTNWLSPVCSPGKAIDMFDRTWRRHLLGFEDVEKTPASPLSLPTPASPAQMLGKSTTPLSDPHEPVQSSPSSPPDQGPQDNDADVDGVLLRTRTLVLPSDLLFHSHILDHHQHSFCTFFYPTHRQIHYGRLLERRRLGVMSENLILCFACLYTHLSDHPLFQRIDTTTASQIYYRRLAASLLDNAVDGRLDTAMVLLLVSGYTVSEGAPHTAFALESAILRKFQFWRLHLLDHPHPPPLAMSAGSWDATRVHDPLARETLRVMWWSAFGQDAAAALLLGQPSILRTDEIYVRLPVDRSAFEAATEAAICDPKAPIHTTLDYPTYLLRTRGLHNPGASFVVLKLIVHEVAGMRDRRRHDPAHWLRTWAPLNQRLDEWHATYGIHFPAVPCVTFSSRVHLYSGLPDGDHFYLWTLYYVTRLLLNYPYEADVRNLVAALHEGRTAGYFDADDTAADLSSSELAAILRQSRSHCWDSLHNLRTLLAKSPIIPAMFQFAFCLGALHTTAVACIALGHQAATGPHKAAWATEFVEEILQFLATMRRMWKTSDFAIHAIQQCQRDPTGEACDCLTLKFLSDGSQALETEDP</sequence>
<feature type="region of interest" description="Disordered" evidence="6">
    <location>
        <begin position="56"/>
        <end position="88"/>
    </location>
</feature>
<dbReference type="CDD" id="cd00067">
    <property type="entry name" value="GAL4"/>
    <property type="match status" value="1"/>
</dbReference>
<dbReference type="Proteomes" id="UP001150569">
    <property type="component" value="Unassembled WGS sequence"/>
</dbReference>
<dbReference type="InterPro" id="IPR036864">
    <property type="entry name" value="Zn2-C6_fun-type_DNA-bd_sf"/>
</dbReference>
<gene>
    <name evidence="8" type="ORF">IWQ60_004360</name>
</gene>
<dbReference type="InterPro" id="IPR001138">
    <property type="entry name" value="Zn2Cys6_DnaBD"/>
</dbReference>
<feature type="compositionally biased region" description="Low complexity" evidence="6">
    <location>
        <begin position="69"/>
        <end position="79"/>
    </location>
</feature>
<dbReference type="SMART" id="SM00066">
    <property type="entry name" value="GAL4"/>
    <property type="match status" value="1"/>
</dbReference>
<dbReference type="GO" id="GO:0005634">
    <property type="term" value="C:nucleus"/>
    <property type="evidence" value="ECO:0007669"/>
    <property type="project" value="UniProtKB-SubCell"/>
</dbReference>
<dbReference type="GO" id="GO:0008270">
    <property type="term" value="F:zinc ion binding"/>
    <property type="evidence" value="ECO:0007669"/>
    <property type="project" value="InterPro"/>
</dbReference>
<evidence type="ECO:0000256" key="4">
    <source>
        <dbReference type="ARBA" id="ARBA00023163"/>
    </source>
</evidence>
<dbReference type="PROSITE" id="PS00463">
    <property type="entry name" value="ZN2_CY6_FUNGAL_1"/>
    <property type="match status" value="1"/>
</dbReference>
<keyword evidence="2" id="KW-0479">Metal-binding</keyword>
<evidence type="ECO:0000313" key="8">
    <source>
        <dbReference type="EMBL" id="KAJ1925766.1"/>
    </source>
</evidence>
<accession>A0A9W8AG06</accession>
<name>A0A9W8AG06_9FUNG</name>
<dbReference type="PROSITE" id="PS50048">
    <property type="entry name" value="ZN2_CY6_FUNGAL_2"/>
    <property type="match status" value="1"/>
</dbReference>
<dbReference type="PANTHER" id="PTHR47338:SF5">
    <property type="entry name" value="ZN(II)2CYS6 TRANSCRIPTION FACTOR (EUROFUNG)"/>
    <property type="match status" value="1"/>
</dbReference>
<feature type="domain" description="Zn(2)-C6 fungal-type" evidence="7">
    <location>
        <begin position="27"/>
        <end position="57"/>
    </location>
</feature>
<keyword evidence="4" id="KW-0804">Transcription</keyword>